<accession>A0A6N8FYQ5</accession>
<dbReference type="InterPro" id="IPR000700">
    <property type="entry name" value="PAS-assoc_C"/>
</dbReference>
<evidence type="ECO:0000256" key="6">
    <source>
        <dbReference type="ARBA" id="ARBA00022679"/>
    </source>
</evidence>
<dbReference type="InterPro" id="IPR013656">
    <property type="entry name" value="PAS_4"/>
</dbReference>
<feature type="compositionally biased region" description="Polar residues" evidence="17">
    <location>
        <begin position="1435"/>
        <end position="1450"/>
    </location>
</feature>
<feature type="region of interest" description="Disordered" evidence="17">
    <location>
        <begin position="1431"/>
        <end position="1450"/>
    </location>
</feature>
<dbReference type="Pfam" id="PF13185">
    <property type="entry name" value="GAF_2"/>
    <property type="match status" value="2"/>
</dbReference>
<dbReference type="Proteomes" id="UP000441797">
    <property type="component" value="Unassembled WGS sequence"/>
</dbReference>
<evidence type="ECO:0000256" key="9">
    <source>
        <dbReference type="ARBA" id="ARBA00022777"/>
    </source>
</evidence>
<dbReference type="SMART" id="SM00387">
    <property type="entry name" value="HATPase_c"/>
    <property type="match status" value="2"/>
</dbReference>
<keyword evidence="16" id="KW-0175">Coiled coil</keyword>
<dbReference type="SMART" id="SM00091">
    <property type="entry name" value="PAS"/>
    <property type="match status" value="3"/>
</dbReference>
<dbReference type="CDD" id="cd17574">
    <property type="entry name" value="REC_OmpR"/>
    <property type="match status" value="1"/>
</dbReference>
<dbReference type="PRINTS" id="PR00344">
    <property type="entry name" value="BCTRLSENSOR"/>
</dbReference>
<evidence type="ECO:0000259" key="20">
    <source>
        <dbReference type="PROSITE" id="PS50112"/>
    </source>
</evidence>
<dbReference type="SUPFAM" id="SSF47384">
    <property type="entry name" value="Homodimeric domain of signal transducing histidine kinase"/>
    <property type="match status" value="2"/>
</dbReference>
<dbReference type="CDD" id="cd00130">
    <property type="entry name" value="PAS"/>
    <property type="match status" value="1"/>
</dbReference>
<dbReference type="EMBL" id="NAPY01000035">
    <property type="protein sequence ID" value="MUL38278.1"/>
    <property type="molecule type" value="Genomic_DNA"/>
</dbReference>
<dbReference type="Pfam" id="PF00512">
    <property type="entry name" value="HisKA"/>
    <property type="match status" value="2"/>
</dbReference>
<evidence type="ECO:0000256" key="11">
    <source>
        <dbReference type="ARBA" id="ARBA00022989"/>
    </source>
</evidence>
<feature type="domain" description="PAS" evidence="20">
    <location>
        <begin position="892"/>
        <end position="962"/>
    </location>
</feature>
<dbReference type="InterPro" id="IPR011006">
    <property type="entry name" value="CheY-like_superfamily"/>
</dbReference>
<feature type="domain" description="Histidine kinase" evidence="18">
    <location>
        <begin position="1216"/>
        <end position="1434"/>
    </location>
</feature>
<feature type="domain" description="Histidine kinase" evidence="18">
    <location>
        <begin position="337"/>
        <end position="555"/>
    </location>
</feature>
<dbReference type="FunFam" id="3.30.565.10:FF:000010">
    <property type="entry name" value="Sensor histidine kinase RcsC"/>
    <property type="match status" value="1"/>
</dbReference>
<comment type="catalytic activity">
    <reaction evidence="1">
        <text>ATP + protein L-histidine = ADP + protein N-phospho-L-histidine.</text>
        <dbReference type="EC" id="2.7.13.3"/>
    </reaction>
</comment>
<dbReference type="EC" id="2.7.13.3" evidence="4"/>
<dbReference type="SUPFAM" id="SSF55874">
    <property type="entry name" value="ATPase domain of HSP90 chaperone/DNA topoisomerase II/histidine kinase"/>
    <property type="match status" value="2"/>
</dbReference>
<dbReference type="Gene3D" id="3.40.50.2300">
    <property type="match status" value="2"/>
</dbReference>
<dbReference type="GO" id="GO:0000155">
    <property type="term" value="F:phosphorelay sensor kinase activity"/>
    <property type="evidence" value="ECO:0007669"/>
    <property type="project" value="InterPro"/>
</dbReference>
<evidence type="ECO:0000256" key="16">
    <source>
        <dbReference type="SAM" id="Coils"/>
    </source>
</evidence>
<evidence type="ECO:0000256" key="10">
    <source>
        <dbReference type="ARBA" id="ARBA00022840"/>
    </source>
</evidence>
<evidence type="ECO:0000256" key="13">
    <source>
        <dbReference type="ARBA" id="ARBA00023136"/>
    </source>
</evidence>
<evidence type="ECO:0000259" key="19">
    <source>
        <dbReference type="PROSITE" id="PS50110"/>
    </source>
</evidence>
<feature type="modified residue" description="4-aspartylphosphate" evidence="15">
    <location>
        <position position="664"/>
    </location>
</feature>
<evidence type="ECO:0000256" key="3">
    <source>
        <dbReference type="ARBA" id="ARBA00006402"/>
    </source>
</evidence>
<evidence type="ECO:0000256" key="12">
    <source>
        <dbReference type="ARBA" id="ARBA00023012"/>
    </source>
</evidence>
<reference evidence="22 23" key="1">
    <citation type="journal article" date="2019" name="Front. Microbiol.">
        <title>Genomic Features for Desiccation Tolerance and Sugar Biosynthesis in the Extremophile Gloeocapsopsis sp. UTEX B3054.</title>
        <authorList>
            <person name="Urrejola C."/>
            <person name="Alcorta J."/>
            <person name="Salas L."/>
            <person name="Vasquez M."/>
            <person name="Polz M.F."/>
            <person name="Vicuna R."/>
            <person name="Diez B."/>
        </authorList>
    </citation>
    <scope>NUCLEOTIDE SEQUENCE [LARGE SCALE GENOMIC DNA]</scope>
    <source>
        <strain evidence="22 23">1H9</strain>
    </source>
</reference>
<dbReference type="InterPro" id="IPR004358">
    <property type="entry name" value="Sig_transdc_His_kin-like_C"/>
</dbReference>
<evidence type="ECO:0000256" key="14">
    <source>
        <dbReference type="ARBA" id="ARBA00074306"/>
    </source>
</evidence>
<evidence type="ECO:0000313" key="22">
    <source>
        <dbReference type="EMBL" id="MUL38278.1"/>
    </source>
</evidence>
<dbReference type="FunFam" id="3.30.565.10:FF:000037">
    <property type="entry name" value="Hybrid sensor histidine kinase/response regulator"/>
    <property type="match status" value="1"/>
</dbReference>
<keyword evidence="11" id="KW-1133">Transmembrane helix</keyword>
<dbReference type="PROSITE" id="PS50109">
    <property type="entry name" value="HIS_KIN"/>
    <property type="match status" value="2"/>
</dbReference>
<comment type="caution">
    <text evidence="22">The sequence shown here is derived from an EMBL/GenBank/DDBJ whole genome shotgun (WGS) entry which is preliminary data.</text>
</comment>
<proteinExistence type="inferred from homology"/>
<dbReference type="InterPro" id="IPR003018">
    <property type="entry name" value="GAF"/>
</dbReference>
<dbReference type="SMART" id="SM00388">
    <property type="entry name" value="HisKA"/>
    <property type="match status" value="2"/>
</dbReference>
<dbReference type="InterPro" id="IPR003594">
    <property type="entry name" value="HATPase_dom"/>
</dbReference>
<dbReference type="Gene3D" id="3.30.450.20">
    <property type="entry name" value="PAS domain"/>
    <property type="match status" value="3"/>
</dbReference>
<dbReference type="PROSITE" id="PS50112">
    <property type="entry name" value="PAS"/>
    <property type="match status" value="1"/>
</dbReference>
<dbReference type="InterPro" id="IPR001789">
    <property type="entry name" value="Sig_transdc_resp-reg_receiver"/>
</dbReference>
<dbReference type="SMART" id="SM00448">
    <property type="entry name" value="REC"/>
    <property type="match status" value="2"/>
</dbReference>
<dbReference type="SUPFAM" id="SSF55781">
    <property type="entry name" value="GAF domain-like"/>
    <property type="match status" value="2"/>
</dbReference>
<evidence type="ECO:0000256" key="15">
    <source>
        <dbReference type="PROSITE-ProRule" id="PRU00169"/>
    </source>
</evidence>
<evidence type="ECO:0000313" key="23">
    <source>
        <dbReference type="Proteomes" id="UP000441797"/>
    </source>
</evidence>
<dbReference type="CDD" id="cd00082">
    <property type="entry name" value="HisKA"/>
    <property type="match status" value="2"/>
</dbReference>
<keyword evidence="10" id="KW-0067">ATP-binding</keyword>
<dbReference type="PANTHER" id="PTHR43547">
    <property type="entry name" value="TWO-COMPONENT HISTIDINE KINASE"/>
    <property type="match status" value="1"/>
</dbReference>
<feature type="modified residue" description="4-aspartylphosphate" evidence="15">
    <location>
        <position position="1507"/>
    </location>
</feature>
<feature type="coiled-coil region" evidence="16">
    <location>
        <begin position="726"/>
        <end position="757"/>
    </location>
</feature>
<dbReference type="FunFam" id="1.10.287.130:FF:000004">
    <property type="entry name" value="Ethylene receptor 1"/>
    <property type="match status" value="1"/>
</dbReference>
<feature type="domain" description="PAC" evidence="21">
    <location>
        <begin position="840"/>
        <end position="891"/>
    </location>
</feature>
<organism evidence="22 23">
    <name type="scientific">Gloeocapsopsis dulcis AAB1 = 1H9</name>
    <dbReference type="NCBI Taxonomy" id="1433147"/>
    <lineage>
        <taxon>Bacteria</taxon>
        <taxon>Bacillati</taxon>
        <taxon>Cyanobacteriota</taxon>
        <taxon>Cyanophyceae</taxon>
        <taxon>Oscillatoriophycideae</taxon>
        <taxon>Chroococcales</taxon>
        <taxon>Chroococcaceae</taxon>
        <taxon>Gloeocapsopsis</taxon>
        <taxon>Gloeocapsopsis dulcis</taxon>
    </lineage>
</organism>
<feature type="domain" description="Response regulatory" evidence="19">
    <location>
        <begin position="616"/>
        <end position="731"/>
    </location>
</feature>
<feature type="coiled-coil region" evidence="16">
    <location>
        <begin position="304"/>
        <end position="331"/>
    </location>
</feature>
<evidence type="ECO:0000256" key="2">
    <source>
        <dbReference type="ARBA" id="ARBA00004370"/>
    </source>
</evidence>
<dbReference type="InterPro" id="IPR005467">
    <property type="entry name" value="His_kinase_dom"/>
</dbReference>
<comment type="similarity">
    <text evidence="3">In the N-terminal section; belongs to the phytochrome family.</text>
</comment>
<dbReference type="SUPFAM" id="SSF55785">
    <property type="entry name" value="PYP-like sensor domain (PAS domain)"/>
    <property type="match status" value="2"/>
</dbReference>
<dbReference type="Pfam" id="PF13426">
    <property type="entry name" value="PAS_9"/>
    <property type="match status" value="1"/>
</dbReference>
<name>A0A6N8FYQ5_9CHRO</name>
<gene>
    <name evidence="22" type="ORF">BWI75_18565</name>
</gene>
<dbReference type="Gene3D" id="1.10.287.130">
    <property type="match status" value="2"/>
</dbReference>
<protein>
    <recommendedName>
        <fullName evidence="14">Circadian input-output histidine kinase CikA</fullName>
        <ecNumber evidence="4">2.7.13.3</ecNumber>
    </recommendedName>
</protein>
<keyword evidence="13" id="KW-0472">Membrane</keyword>
<dbReference type="PANTHER" id="PTHR43547:SF2">
    <property type="entry name" value="HYBRID SIGNAL TRANSDUCTION HISTIDINE KINASE C"/>
    <property type="match status" value="1"/>
</dbReference>
<sequence length="1582" mass="175943">MGAAIRAFDWSTTPVGEIETWPQSLITAVRIMLGSRYPMFVWWGRSLTKFYNDAYIPVLGKRHPQALGQSAAKVWEEIWDTLGPQTEMVLNQGQSTWNEQRLLVMERNGYAEETYFTFSYSPAASDDGGIGGVFCACTEDTRQVLSDRRLRTLRELAAATADAKTVENACKTLARSLEKNPYDVPFALLYLLDNAQEHADLVGATGISVGTSASPVQITLKQSNAWLLQTTLTSGKPQLINQFPAAWGTLPSGVWAEPTTQAIVLPLAASGQAQLVGFLIVGISPRREFDDDYRGFFDLMVGQMTTAIANAQAYEQERKRAEALAEIDRAKTAFFSNVSHEFRTPLTLMLSPLEELSNSLNERLQPDEREQLQLMQRNGLRLQKLVNTLLDFSRIEAGRVEVFYEPIDLATYTAELASTFRSLIERAKMALAIDCPPILEPVYVDRDMWEKIVLNLISNAFKFTFTGIITVRLQSMGDTVELSVKDTGVGIPAAELPRLFERFHRVSGTRSRTYEGSGIGLALVQELVKLHQGAIEVASVEGTGTCFTVSIPTGTAHLPQNRIGTTRTLTSTALGANSYLEEALRWLPESQQNVNALRGGELCSPPFRNNSFSSARVLLADDNADMRDYVRRLLSQQYEVEAVSDGFAALSAVRQQVPDLILTDVMMPNLDGFGLLQAIRSDPQTREVPIILLSARAGEESRIEGLAAGADDYLIKPFSARELLARVEASLKLAQLRREASQTLERSEERYRAFVQQSSEGIWRFEVEFPIPIDCPEDEQIQHFCQHAYLAECNQVVAQMYGASSPQDLLGTKLTDFFVPSDPLNLGYLRAFIRAGYRLIDAESYEVDRQGNSKIFLNNLIGIVEDGKLVRAWGTQRDITDRKQAQEALRERENLLSGIVGSITDALMVIDKDWHYTFASEEFLRRTGMSLSNIIGNNIWEQFPDAVGNEAYRQLHRAMAERVSVEYEVFYESLQSWFSDKAYPTADGGLAVYSRDITDRKQAELEREALLARERQYLDQLQGLTTAALAINSALSMEEVLQVITDQAASIISTHQSVTSMTNDQNWSQAITAVHLSDKYAAWRDYDESTDGSGIYACVCQLNRPMRMTQAELEAHPRWKGFGKEADRHPPLRGWLAAPLVGRNGQNIGLIQLSDKYEGKFTETDESILVQLAQMASVAIENTRLYEAEQQARSTAETAREEADRANRIKDEFLAVLSHELRSPLNPILGWTRLLQNGKLDETRQREALATIERNAKLQTQLIEDLLDISRIIQGKLSLTVAPVSLTFVITAAVETVRLAAEAKNIQILLDLNTAIAPVSGDAARLQQVVWNLLANAVKFTPNGGQVTVELRQTNQLAQIRVMDTGKGINPQFLPHVFEYFRQEDGSTTRKFGGLGLGLAIVRQVVEMHGGTVWAESEGENRGATFTVELPLSPQAPSNESGPNRDSVTTEAPLSNLQILLVDDETDTREFQAFLLEQSGASVTAVASGFEALQALDRFTPDVLVSDVGMSEMDGYMLMQQIRSRPPDKGGMIPAIALTAYARDFDQQQALQAGFQRHITKPIEPDKLILEVAMLIQRSTND</sequence>
<keyword evidence="12" id="KW-0902">Two-component regulatory system</keyword>
<dbReference type="CDD" id="cd16922">
    <property type="entry name" value="HATPase_EvgS-ArcB-TorS-like"/>
    <property type="match status" value="2"/>
</dbReference>
<evidence type="ECO:0000259" key="18">
    <source>
        <dbReference type="PROSITE" id="PS50109"/>
    </source>
</evidence>
<dbReference type="InterPro" id="IPR003661">
    <property type="entry name" value="HisK_dim/P_dom"/>
</dbReference>
<keyword evidence="8" id="KW-0547">Nucleotide-binding</keyword>
<dbReference type="GO" id="GO:0005524">
    <property type="term" value="F:ATP binding"/>
    <property type="evidence" value="ECO:0007669"/>
    <property type="project" value="UniProtKB-KW"/>
</dbReference>
<dbReference type="OrthoDB" id="9813151at2"/>
<feature type="domain" description="Response regulatory" evidence="19">
    <location>
        <begin position="1458"/>
        <end position="1576"/>
    </location>
</feature>
<dbReference type="PROSITE" id="PS50110">
    <property type="entry name" value="RESPONSE_REGULATORY"/>
    <property type="match status" value="2"/>
</dbReference>
<evidence type="ECO:0000256" key="17">
    <source>
        <dbReference type="SAM" id="MobiDB-lite"/>
    </source>
</evidence>
<dbReference type="CDD" id="cd17580">
    <property type="entry name" value="REC_2_DhkD-like"/>
    <property type="match status" value="1"/>
</dbReference>
<comment type="subcellular location">
    <subcellularLocation>
        <location evidence="2">Membrane</location>
    </subcellularLocation>
</comment>
<dbReference type="Pfam" id="PF08448">
    <property type="entry name" value="PAS_4"/>
    <property type="match status" value="1"/>
</dbReference>
<evidence type="ECO:0000256" key="8">
    <source>
        <dbReference type="ARBA" id="ARBA00022741"/>
    </source>
</evidence>
<dbReference type="InterPro" id="IPR000014">
    <property type="entry name" value="PAS"/>
</dbReference>
<dbReference type="InterPro" id="IPR029016">
    <property type="entry name" value="GAF-like_dom_sf"/>
</dbReference>
<dbReference type="InterPro" id="IPR035965">
    <property type="entry name" value="PAS-like_dom_sf"/>
</dbReference>
<keyword evidence="23" id="KW-1185">Reference proteome</keyword>
<dbReference type="PROSITE" id="PS50113">
    <property type="entry name" value="PAC"/>
    <property type="match status" value="1"/>
</dbReference>
<dbReference type="Pfam" id="PF02518">
    <property type="entry name" value="HATPase_c"/>
    <property type="match status" value="2"/>
</dbReference>
<dbReference type="InterPro" id="IPR036890">
    <property type="entry name" value="HATPase_C_sf"/>
</dbReference>
<dbReference type="Gene3D" id="3.30.450.40">
    <property type="match status" value="2"/>
</dbReference>
<keyword evidence="5 15" id="KW-0597">Phosphoprotein</keyword>
<dbReference type="SMART" id="SM00065">
    <property type="entry name" value="GAF"/>
    <property type="match status" value="1"/>
</dbReference>
<evidence type="ECO:0000256" key="1">
    <source>
        <dbReference type="ARBA" id="ARBA00000085"/>
    </source>
</evidence>
<keyword evidence="6" id="KW-0808">Transferase</keyword>
<keyword evidence="7" id="KW-0812">Transmembrane</keyword>
<dbReference type="InterPro" id="IPR036097">
    <property type="entry name" value="HisK_dim/P_sf"/>
</dbReference>
<evidence type="ECO:0000256" key="7">
    <source>
        <dbReference type="ARBA" id="ARBA00022692"/>
    </source>
</evidence>
<keyword evidence="9" id="KW-0418">Kinase</keyword>
<dbReference type="NCBIfam" id="TIGR00229">
    <property type="entry name" value="sensory_box"/>
    <property type="match status" value="1"/>
</dbReference>
<evidence type="ECO:0000256" key="4">
    <source>
        <dbReference type="ARBA" id="ARBA00012438"/>
    </source>
</evidence>
<dbReference type="FunFam" id="1.10.287.130:FF:000045">
    <property type="entry name" value="Two-component system sensor histidine kinase/response regulator"/>
    <property type="match status" value="1"/>
</dbReference>
<dbReference type="GO" id="GO:0016020">
    <property type="term" value="C:membrane"/>
    <property type="evidence" value="ECO:0007669"/>
    <property type="project" value="UniProtKB-SubCell"/>
</dbReference>
<evidence type="ECO:0000259" key="21">
    <source>
        <dbReference type="PROSITE" id="PS50113"/>
    </source>
</evidence>
<evidence type="ECO:0000256" key="5">
    <source>
        <dbReference type="ARBA" id="ARBA00022553"/>
    </source>
</evidence>
<dbReference type="Gene3D" id="3.30.565.10">
    <property type="entry name" value="Histidine kinase-like ATPase, C-terminal domain"/>
    <property type="match status" value="2"/>
</dbReference>
<dbReference type="Pfam" id="PF00072">
    <property type="entry name" value="Response_reg"/>
    <property type="match status" value="2"/>
</dbReference>
<dbReference type="SUPFAM" id="SSF52172">
    <property type="entry name" value="CheY-like"/>
    <property type="match status" value="2"/>
</dbReference>